<dbReference type="AlphaFoldDB" id="A0A166AIW4"/>
<dbReference type="InterPro" id="IPR027417">
    <property type="entry name" value="P-loop_NTPase"/>
</dbReference>
<evidence type="ECO:0000256" key="7">
    <source>
        <dbReference type="RuleBase" id="RU003331"/>
    </source>
</evidence>
<dbReference type="NCBIfam" id="NF001381">
    <property type="entry name" value="PRK00279.1-3"/>
    <property type="match status" value="1"/>
</dbReference>
<keyword evidence="9" id="KW-1185">Reference proteome</keyword>
<dbReference type="EC" id="2.7.4.3" evidence="5 7"/>
<dbReference type="GO" id="GO:0005737">
    <property type="term" value="C:cytoplasm"/>
    <property type="evidence" value="ECO:0007669"/>
    <property type="project" value="UniProtKB-SubCell"/>
</dbReference>
<dbReference type="HAMAP" id="MF_00235">
    <property type="entry name" value="Adenylate_kinase_Adk"/>
    <property type="match status" value="1"/>
</dbReference>
<evidence type="ECO:0000256" key="3">
    <source>
        <dbReference type="ARBA" id="ARBA00022741"/>
    </source>
</evidence>
<comment type="function">
    <text evidence="5">Catalyzes the reversible transfer of the terminal phosphate group between ATP and AMP. Plays an important role in cellular energy homeostasis and in adenine nucleotide metabolism.</text>
</comment>
<dbReference type="PATRIC" id="fig|989403.3.peg.484"/>
<evidence type="ECO:0000313" key="9">
    <source>
        <dbReference type="Proteomes" id="UP000076577"/>
    </source>
</evidence>
<comment type="subunit">
    <text evidence="5 7">Monomer.</text>
</comment>
<proteinExistence type="inferred from homology"/>
<dbReference type="Pfam" id="PF00406">
    <property type="entry name" value="ADK"/>
    <property type="match status" value="1"/>
</dbReference>
<comment type="caution">
    <text evidence="5">Lacks conserved residue(s) required for the propagation of feature annotation.</text>
</comment>
<reference evidence="8 9" key="1">
    <citation type="journal article" date="2016" name="Front. Microbiol.">
        <title>Comparative Genomic Analysis Reveals a Diverse Repertoire of Genes Involved in Prokaryote-Eukaryote Interactions within the Pseudovibrio Genus.</title>
        <authorList>
            <person name="Romano S."/>
            <person name="Fernandez-Guerra A."/>
            <person name="Reen F.J."/>
            <person name="Glockner F.O."/>
            <person name="Crowley S.P."/>
            <person name="O'Sullivan O."/>
            <person name="Cotter P.D."/>
            <person name="Adams C."/>
            <person name="Dobson A.D."/>
            <person name="O'Gara F."/>
        </authorList>
    </citation>
    <scope>NUCLEOTIDE SEQUENCE [LARGE SCALE GENOMIC DNA]</scope>
    <source>
        <strain evidence="8 9">Ad2</strain>
    </source>
</reference>
<keyword evidence="1 5" id="KW-0808">Transferase</keyword>
<comment type="catalytic activity">
    <reaction evidence="5 7">
        <text>AMP + ATP = 2 ADP</text>
        <dbReference type="Rhea" id="RHEA:12973"/>
        <dbReference type="ChEBI" id="CHEBI:30616"/>
        <dbReference type="ChEBI" id="CHEBI:456215"/>
        <dbReference type="ChEBI" id="CHEBI:456216"/>
        <dbReference type="EC" id="2.7.4.3"/>
    </reaction>
</comment>
<feature type="binding site" evidence="5">
    <location>
        <begin position="57"/>
        <end position="59"/>
    </location>
    <ligand>
        <name>AMP</name>
        <dbReference type="ChEBI" id="CHEBI:456215"/>
    </ligand>
</feature>
<feature type="binding site" evidence="5">
    <location>
        <position position="135"/>
    </location>
    <ligand>
        <name>AMP</name>
        <dbReference type="ChEBI" id="CHEBI:456215"/>
    </ligand>
</feature>
<keyword evidence="5" id="KW-0963">Cytoplasm</keyword>
<dbReference type="PANTHER" id="PTHR23359">
    <property type="entry name" value="NUCLEOTIDE KINASE"/>
    <property type="match status" value="1"/>
</dbReference>
<dbReference type="InterPro" id="IPR000850">
    <property type="entry name" value="Adenylat/UMP-CMP_kin"/>
</dbReference>
<dbReference type="NCBIfam" id="NF011105">
    <property type="entry name" value="PRK14532.1"/>
    <property type="match status" value="1"/>
</dbReference>
<evidence type="ECO:0000256" key="5">
    <source>
        <dbReference type="HAMAP-Rule" id="MF_00235"/>
    </source>
</evidence>
<evidence type="ECO:0000256" key="1">
    <source>
        <dbReference type="ARBA" id="ARBA00022679"/>
    </source>
</evidence>
<dbReference type="STRING" id="989403.SAMN05421798_10562"/>
<feature type="region of interest" description="NMP" evidence="5">
    <location>
        <begin position="30"/>
        <end position="59"/>
    </location>
</feature>
<dbReference type="NCBIfam" id="NF011104">
    <property type="entry name" value="PRK14531.1"/>
    <property type="match status" value="1"/>
</dbReference>
<feature type="binding site" evidence="5">
    <location>
        <begin position="85"/>
        <end position="88"/>
    </location>
    <ligand>
        <name>AMP</name>
        <dbReference type="ChEBI" id="CHEBI:456215"/>
    </ligand>
</feature>
<dbReference type="Proteomes" id="UP000076577">
    <property type="component" value="Unassembled WGS sequence"/>
</dbReference>
<dbReference type="InterPro" id="IPR033690">
    <property type="entry name" value="Adenylat_kinase_CS"/>
</dbReference>
<dbReference type="GO" id="GO:0004017">
    <property type="term" value="F:AMP kinase activity"/>
    <property type="evidence" value="ECO:0007669"/>
    <property type="project" value="UniProtKB-UniRule"/>
</dbReference>
<comment type="similarity">
    <text evidence="5 6">Belongs to the adenylate kinase family.</text>
</comment>
<dbReference type="NCBIfam" id="NF011100">
    <property type="entry name" value="PRK14527.1"/>
    <property type="match status" value="1"/>
</dbReference>
<dbReference type="UniPathway" id="UPA00588">
    <property type="reaction ID" value="UER00649"/>
</dbReference>
<dbReference type="PROSITE" id="PS00113">
    <property type="entry name" value="ADENYLATE_KINASE"/>
    <property type="match status" value="1"/>
</dbReference>
<dbReference type="Gene3D" id="3.40.50.300">
    <property type="entry name" value="P-loop containing nucleotide triphosphate hydrolases"/>
    <property type="match status" value="1"/>
</dbReference>
<dbReference type="EMBL" id="LMCB01000004">
    <property type="protein sequence ID" value="KZL21172.1"/>
    <property type="molecule type" value="Genomic_DNA"/>
</dbReference>
<accession>A0A166AIW4</accession>
<comment type="pathway">
    <text evidence="5">Purine metabolism; AMP biosynthesis via salvage pathway; AMP from ADP: step 1/1.</text>
</comment>
<feature type="binding site" evidence="5">
    <location>
        <position position="36"/>
    </location>
    <ligand>
        <name>AMP</name>
        <dbReference type="ChEBI" id="CHEBI:456215"/>
    </ligand>
</feature>
<organism evidence="8 9">
    <name type="scientific">Pseudovibrio axinellae</name>
    <dbReference type="NCBI Taxonomy" id="989403"/>
    <lineage>
        <taxon>Bacteria</taxon>
        <taxon>Pseudomonadati</taxon>
        <taxon>Pseudomonadota</taxon>
        <taxon>Alphaproteobacteria</taxon>
        <taxon>Hyphomicrobiales</taxon>
        <taxon>Stappiaceae</taxon>
        <taxon>Pseudovibrio</taxon>
    </lineage>
</organism>
<feature type="binding site" evidence="5">
    <location>
        <position position="92"/>
    </location>
    <ligand>
        <name>AMP</name>
        <dbReference type="ChEBI" id="CHEBI:456215"/>
    </ligand>
</feature>
<feature type="binding site" evidence="5">
    <location>
        <begin position="10"/>
        <end position="15"/>
    </location>
    <ligand>
        <name>ATP</name>
        <dbReference type="ChEBI" id="CHEBI:30616"/>
    </ligand>
</feature>
<dbReference type="GO" id="GO:0044209">
    <property type="term" value="P:AMP salvage"/>
    <property type="evidence" value="ECO:0007669"/>
    <property type="project" value="UniProtKB-UniRule"/>
</dbReference>
<comment type="caution">
    <text evidence="8">The sequence shown here is derived from an EMBL/GenBank/DDBJ whole genome shotgun (WGS) entry which is preliminary data.</text>
</comment>
<keyword evidence="4 5" id="KW-0418">Kinase</keyword>
<comment type="domain">
    <text evidence="5">Consists of three domains, a large central CORE domain and two small peripheral domains, NMPbind and LID, which undergo movements during catalysis. The LID domain closes over the site of phosphoryl transfer upon ATP binding. Assembling and dissambling the active center during each catalytic cycle provides an effective means to prevent ATP hydrolysis.</text>
</comment>
<evidence type="ECO:0000313" key="8">
    <source>
        <dbReference type="EMBL" id="KZL21172.1"/>
    </source>
</evidence>
<keyword evidence="3 5" id="KW-0547">Nucleotide-binding</keyword>
<keyword evidence="2 5" id="KW-0545">Nucleotide biosynthesis</keyword>
<feature type="binding site" evidence="5">
    <location>
        <position position="127"/>
    </location>
    <ligand>
        <name>ATP</name>
        <dbReference type="ChEBI" id="CHEBI:30616"/>
    </ligand>
</feature>
<dbReference type="PRINTS" id="PR00094">
    <property type="entry name" value="ADENYLTKNASE"/>
</dbReference>
<feature type="binding site" evidence="5">
    <location>
        <position position="146"/>
    </location>
    <ligand>
        <name>AMP</name>
        <dbReference type="ChEBI" id="CHEBI:456215"/>
    </ligand>
</feature>
<gene>
    <name evidence="5 8" type="primary">adk</name>
    <name evidence="8" type="ORF">PsAD2_00458</name>
</gene>
<evidence type="ECO:0000256" key="2">
    <source>
        <dbReference type="ARBA" id="ARBA00022727"/>
    </source>
</evidence>
<dbReference type="GO" id="GO:0005524">
    <property type="term" value="F:ATP binding"/>
    <property type="evidence" value="ECO:0007669"/>
    <property type="project" value="UniProtKB-UniRule"/>
</dbReference>
<comment type="subcellular location">
    <subcellularLocation>
        <location evidence="5 7">Cytoplasm</location>
    </subcellularLocation>
</comment>
<dbReference type="OrthoDB" id="9805030at2"/>
<evidence type="ECO:0000256" key="6">
    <source>
        <dbReference type="RuleBase" id="RU003330"/>
    </source>
</evidence>
<keyword evidence="5 7" id="KW-0067">ATP-binding</keyword>
<feature type="binding site" evidence="5">
    <location>
        <position position="31"/>
    </location>
    <ligand>
        <name>AMP</name>
        <dbReference type="ChEBI" id="CHEBI:456215"/>
    </ligand>
</feature>
<dbReference type="SUPFAM" id="SSF52540">
    <property type="entry name" value="P-loop containing nucleoside triphosphate hydrolases"/>
    <property type="match status" value="1"/>
</dbReference>
<dbReference type="CDD" id="cd01428">
    <property type="entry name" value="ADK"/>
    <property type="match status" value="1"/>
</dbReference>
<dbReference type="RefSeq" id="WP_068001577.1">
    <property type="nucleotide sequence ID" value="NZ_FOFM01000005.1"/>
</dbReference>
<name>A0A166AIW4_9HYPH</name>
<evidence type="ECO:0000256" key="4">
    <source>
        <dbReference type="ARBA" id="ARBA00022777"/>
    </source>
</evidence>
<sequence>MRLILLGPPGAGKGTQAGRLVATHGIVQLSTGDMLRAAVAAETEVGLKVKDVLTRGELVSDDLICSIISDRIDDHDCAKGFILDGFPRTIAQADALDELLEKKDQRLDAVVQLKVDEGILLERIETRARESAQARSDDNADSLKKRLAVYSEQTSPLVDYYSKRNMLMSVDGMKSVDEVAAEIDTILSTV</sequence>
<protein>
    <recommendedName>
        <fullName evidence="5 7">Adenylate kinase</fullName>
        <shortName evidence="5">AK</shortName>
        <ecNumber evidence="5 7">2.7.4.3</ecNumber>
    </recommendedName>
    <alternativeName>
        <fullName evidence="5">ATP-AMP transphosphorylase</fullName>
    </alternativeName>
    <alternativeName>
        <fullName evidence="5">ATP:AMP phosphotransferase</fullName>
    </alternativeName>
    <alternativeName>
        <fullName evidence="5">Adenylate monophosphate kinase</fullName>
    </alternativeName>
</protein>
<feature type="binding site" evidence="5">
    <location>
        <position position="174"/>
    </location>
    <ligand>
        <name>ATP</name>
        <dbReference type="ChEBI" id="CHEBI:30616"/>
    </ligand>
</feature>